<keyword evidence="5 6" id="KW-0472">Membrane</keyword>
<comment type="caution">
    <text evidence="7">The sequence shown here is derived from an EMBL/GenBank/DDBJ whole genome shotgun (WGS) entry which is preliminary data.</text>
</comment>
<feature type="transmembrane region" description="Helical" evidence="6">
    <location>
        <begin position="194"/>
        <end position="218"/>
    </location>
</feature>
<dbReference type="PATRIC" id="fig|443610.3.peg.3174"/>
<accession>A0A0F5FYA5</accession>
<dbReference type="GO" id="GO:0005886">
    <property type="term" value="C:plasma membrane"/>
    <property type="evidence" value="ECO:0007669"/>
    <property type="project" value="UniProtKB-SubCell"/>
</dbReference>
<dbReference type="PANTHER" id="PTHR47089">
    <property type="entry name" value="ABC TRANSPORTER, PERMEASE PROTEIN"/>
    <property type="match status" value="1"/>
</dbReference>
<dbReference type="Proteomes" id="UP000033632">
    <property type="component" value="Unassembled WGS sequence"/>
</dbReference>
<feature type="transmembrane region" description="Helical" evidence="6">
    <location>
        <begin position="111"/>
        <end position="131"/>
    </location>
</feature>
<feature type="transmembrane region" description="Helical" evidence="6">
    <location>
        <begin position="89"/>
        <end position="105"/>
    </location>
</feature>
<evidence type="ECO:0000256" key="6">
    <source>
        <dbReference type="SAM" id="Phobius"/>
    </source>
</evidence>
<dbReference type="RefSeq" id="WP_046107193.1">
    <property type="nucleotide sequence ID" value="NZ_JZEX01000046.1"/>
</dbReference>
<evidence type="ECO:0000313" key="8">
    <source>
        <dbReference type="Proteomes" id="UP000033632"/>
    </source>
</evidence>
<organism evidence="7 8">
    <name type="scientific">Devosia geojensis</name>
    <dbReference type="NCBI Taxonomy" id="443610"/>
    <lineage>
        <taxon>Bacteria</taxon>
        <taxon>Pseudomonadati</taxon>
        <taxon>Pseudomonadota</taxon>
        <taxon>Alphaproteobacteria</taxon>
        <taxon>Hyphomicrobiales</taxon>
        <taxon>Devosiaceae</taxon>
        <taxon>Devosia</taxon>
    </lineage>
</organism>
<dbReference type="AlphaFoldDB" id="A0A0F5FYA5"/>
<protein>
    <submittedName>
        <fullName evidence="7">Sugar ABC transporter permease</fullName>
    </submittedName>
</protein>
<name>A0A0F5FYA5_9HYPH</name>
<keyword evidence="4 6" id="KW-1133">Transmembrane helix</keyword>
<sequence>MSARTPLPRWADIVLLPLLNLALAFLVSGLVVLMVGENPLHAVQVIIYGAFGYGDGFGYTLYYATNFIFTGLAFAVAAHAGLFNIGGDGQAYVAGLGAIVIALALDQTHWLLAMPAAMIGAALVGGFWAFIPGYLQAKRGSHVVITTIMFNFIAAALMVYMINRVLKPATTMAPESATLAVGGRVPQLRQFFSFFGYSPVNLSIVVALLALVFVYVLVWHTKLGYALRTLGQNPSASRYAGMSNSRLIMIAMTISGALAGMVAINEVMGVQNRLVLDFVAGSGFVGIAVALMGRNHPVGILFAALLFGALYQGGQELQFVIPGVTREMIVVIQALVILFTGAMEGLFRPALERTFMLFSPEQKARAVSVSTAESES</sequence>
<dbReference type="PANTHER" id="PTHR47089:SF1">
    <property type="entry name" value="GUANOSINE ABC TRANSPORTER PERMEASE PROTEIN NUPP"/>
    <property type="match status" value="1"/>
</dbReference>
<evidence type="ECO:0000256" key="5">
    <source>
        <dbReference type="ARBA" id="ARBA00023136"/>
    </source>
</evidence>
<feature type="transmembrane region" description="Helical" evidence="6">
    <location>
        <begin position="12"/>
        <end position="35"/>
    </location>
</feature>
<evidence type="ECO:0000256" key="3">
    <source>
        <dbReference type="ARBA" id="ARBA00022692"/>
    </source>
</evidence>
<evidence type="ECO:0000313" key="7">
    <source>
        <dbReference type="EMBL" id="KKB13152.1"/>
    </source>
</evidence>
<feature type="transmembrane region" description="Helical" evidence="6">
    <location>
        <begin position="274"/>
        <end position="291"/>
    </location>
</feature>
<feature type="transmembrane region" description="Helical" evidence="6">
    <location>
        <begin position="143"/>
        <end position="162"/>
    </location>
</feature>
<comment type="subcellular location">
    <subcellularLocation>
        <location evidence="1">Cell membrane</location>
        <topology evidence="1">Multi-pass membrane protein</topology>
    </subcellularLocation>
</comment>
<dbReference type="STRING" id="443610.VE25_03470"/>
<feature type="transmembrane region" description="Helical" evidence="6">
    <location>
        <begin position="247"/>
        <end position="268"/>
    </location>
</feature>
<reference evidence="7 8" key="1">
    <citation type="submission" date="2015-03" db="EMBL/GenBank/DDBJ databases">
        <authorList>
            <person name="Hassan Y.I."/>
            <person name="Lepp D."/>
            <person name="Li X.-Z."/>
            <person name="Zhou T."/>
        </authorList>
    </citation>
    <scope>NUCLEOTIDE SEQUENCE [LARGE SCALE GENOMIC DNA]</scope>
    <source>
        <strain evidence="7 8">BD-c194</strain>
    </source>
</reference>
<feature type="transmembrane region" description="Helical" evidence="6">
    <location>
        <begin position="329"/>
        <end position="347"/>
    </location>
</feature>
<proteinExistence type="predicted"/>
<dbReference type="OrthoDB" id="45037at2"/>
<feature type="transmembrane region" description="Helical" evidence="6">
    <location>
        <begin position="298"/>
        <end position="314"/>
    </location>
</feature>
<dbReference type="EMBL" id="JZEX01000046">
    <property type="protein sequence ID" value="KKB13152.1"/>
    <property type="molecule type" value="Genomic_DNA"/>
</dbReference>
<dbReference type="CDD" id="cd06580">
    <property type="entry name" value="TM_PBP1_transp_TpRbsC_like"/>
    <property type="match status" value="1"/>
</dbReference>
<evidence type="ECO:0000256" key="4">
    <source>
        <dbReference type="ARBA" id="ARBA00022989"/>
    </source>
</evidence>
<evidence type="ECO:0000256" key="2">
    <source>
        <dbReference type="ARBA" id="ARBA00022475"/>
    </source>
</evidence>
<dbReference type="GO" id="GO:0022857">
    <property type="term" value="F:transmembrane transporter activity"/>
    <property type="evidence" value="ECO:0007669"/>
    <property type="project" value="InterPro"/>
</dbReference>
<dbReference type="Pfam" id="PF02653">
    <property type="entry name" value="BPD_transp_2"/>
    <property type="match status" value="1"/>
</dbReference>
<keyword evidence="3 6" id="KW-0812">Transmembrane</keyword>
<keyword evidence="2" id="KW-1003">Cell membrane</keyword>
<feature type="transmembrane region" description="Helical" evidence="6">
    <location>
        <begin position="61"/>
        <end position="82"/>
    </location>
</feature>
<dbReference type="InterPro" id="IPR001851">
    <property type="entry name" value="ABC_transp_permease"/>
</dbReference>
<gene>
    <name evidence="7" type="ORF">VE25_03470</name>
</gene>
<evidence type="ECO:0000256" key="1">
    <source>
        <dbReference type="ARBA" id="ARBA00004651"/>
    </source>
</evidence>
<keyword evidence="8" id="KW-1185">Reference proteome</keyword>